<comment type="caution">
    <text evidence="1">The sequence shown here is derived from an EMBL/GenBank/DDBJ whole genome shotgun (WGS) entry which is preliminary data.</text>
</comment>
<dbReference type="RefSeq" id="WP_123119624.1">
    <property type="nucleotide sequence ID" value="NZ_RJJR01000002.1"/>
</dbReference>
<reference evidence="1 2" key="1">
    <citation type="submission" date="2018-11" db="EMBL/GenBank/DDBJ databases">
        <title>Draft genome sequence of Ferruginibacter sp. BO-59.</title>
        <authorList>
            <person name="Im W.T."/>
        </authorList>
    </citation>
    <scope>NUCLEOTIDE SEQUENCE [LARGE SCALE GENOMIC DNA]</scope>
    <source>
        <strain evidence="1 2">BO-59</strain>
    </source>
</reference>
<dbReference type="AlphaFoldDB" id="A0A3M9NMP7"/>
<dbReference type="Proteomes" id="UP000267223">
    <property type="component" value="Unassembled WGS sequence"/>
</dbReference>
<dbReference type="OrthoDB" id="2575320at2"/>
<organism evidence="1 2">
    <name type="scientific">Hanamia caeni</name>
    <dbReference type="NCBI Taxonomy" id="2294116"/>
    <lineage>
        <taxon>Bacteria</taxon>
        <taxon>Pseudomonadati</taxon>
        <taxon>Bacteroidota</taxon>
        <taxon>Chitinophagia</taxon>
        <taxon>Chitinophagales</taxon>
        <taxon>Chitinophagaceae</taxon>
        <taxon>Hanamia</taxon>
    </lineage>
</organism>
<sequence>MNEAAKIQLSKREMELVNNTEWIFTKQLILKKVYQILGNLHHHFKKVVIREKESLPAIWQKPGGKISKGENYRGLPYAILDYPASFSKENILAVRTMFWWGNFFSVSLHISGKHLDKMSNFDEGILFLREKKFWISVHNDQWEHHFEEDNFVEISELSEDEIAKLRSKFFLKIAKKTALTEWNSTFEFLENGFEEIIRFIQISFPACETDL</sequence>
<accession>A0A3M9NMP7</accession>
<evidence type="ECO:0000313" key="1">
    <source>
        <dbReference type="EMBL" id="RNI39060.1"/>
    </source>
</evidence>
<evidence type="ECO:0000313" key="2">
    <source>
        <dbReference type="Proteomes" id="UP000267223"/>
    </source>
</evidence>
<name>A0A3M9NMP7_9BACT</name>
<dbReference type="EMBL" id="RJJR01000002">
    <property type="protein sequence ID" value="RNI39060.1"/>
    <property type="molecule type" value="Genomic_DNA"/>
</dbReference>
<gene>
    <name evidence="1" type="ORF">EFY79_05250</name>
</gene>
<proteinExistence type="predicted"/>
<keyword evidence="2" id="KW-1185">Reference proteome</keyword>
<protein>
    <submittedName>
        <fullName evidence="1">Uncharacterized protein</fullName>
    </submittedName>
</protein>